<reference evidence="2" key="1">
    <citation type="submission" date="2014-11" db="EMBL/GenBank/DDBJ databases">
        <authorList>
            <person name="Amaro Gonzalez C."/>
        </authorList>
    </citation>
    <scope>NUCLEOTIDE SEQUENCE</scope>
</reference>
<evidence type="ECO:0000313" key="2">
    <source>
        <dbReference type="EMBL" id="JAH95662.1"/>
    </source>
</evidence>
<feature type="chain" id="PRO_5002434679" description="Secreted protein" evidence="1">
    <location>
        <begin position="26"/>
        <end position="62"/>
    </location>
</feature>
<protein>
    <recommendedName>
        <fullName evidence="3">Secreted protein</fullName>
    </recommendedName>
</protein>
<organism evidence="2">
    <name type="scientific">Anguilla anguilla</name>
    <name type="common">European freshwater eel</name>
    <name type="synonym">Muraena anguilla</name>
    <dbReference type="NCBI Taxonomy" id="7936"/>
    <lineage>
        <taxon>Eukaryota</taxon>
        <taxon>Metazoa</taxon>
        <taxon>Chordata</taxon>
        <taxon>Craniata</taxon>
        <taxon>Vertebrata</taxon>
        <taxon>Euteleostomi</taxon>
        <taxon>Actinopterygii</taxon>
        <taxon>Neopterygii</taxon>
        <taxon>Teleostei</taxon>
        <taxon>Anguilliformes</taxon>
        <taxon>Anguillidae</taxon>
        <taxon>Anguilla</taxon>
    </lineage>
</organism>
<evidence type="ECO:0000256" key="1">
    <source>
        <dbReference type="SAM" id="SignalP"/>
    </source>
</evidence>
<dbReference type="AlphaFoldDB" id="A0A0E9WYU4"/>
<accession>A0A0E9WYU4</accession>
<evidence type="ECO:0008006" key="3">
    <source>
        <dbReference type="Google" id="ProtNLM"/>
    </source>
</evidence>
<keyword evidence="1" id="KW-0732">Signal</keyword>
<feature type="signal peptide" evidence="1">
    <location>
        <begin position="1"/>
        <end position="25"/>
    </location>
</feature>
<dbReference type="EMBL" id="GBXM01012915">
    <property type="protein sequence ID" value="JAH95662.1"/>
    <property type="molecule type" value="Transcribed_RNA"/>
</dbReference>
<name>A0A0E9WYU4_ANGAN</name>
<sequence length="62" mass="6925">MCAFLQSAFVFYLFLCSCCWQDCNCRVSSVTGWFQTATNGLQSPAEVLTWSLFRSDLPGSSL</sequence>
<reference evidence="2" key="2">
    <citation type="journal article" date="2015" name="Fish Shellfish Immunol.">
        <title>Early steps in the European eel (Anguilla anguilla)-Vibrio vulnificus interaction in the gills: Role of the RtxA13 toxin.</title>
        <authorList>
            <person name="Callol A."/>
            <person name="Pajuelo D."/>
            <person name="Ebbesson L."/>
            <person name="Teles M."/>
            <person name="MacKenzie S."/>
            <person name="Amaro C."/>
        </authorList>
    </citation>
    <scope>NUCLEOTIDE SEQUENCE</scope>
</reference>
<proteinExistence type="predicted"/>